<dbReference type="Proteomes" id="UP000198211">
    <property type="component" value="Unassembled WGS sequence"/>
</dbReference>
<dbReference type="AlphaFoldDB" id="A0A225VNB4"/>
<dbReference type="PANTHER" id="PTHR46599:SF3">
    <property type="entry name" value="PIGGYBAC TRANSPOSABLE ELEMENT-DERIVED PROTEIN 4"/>
    <property type="match status" value="1"/>
</dbReference>
<accession>A0A225VNB4</accession>
<proteinExistence type="predicted"/>
<dbReference type="PANTHER" id="PTHR46599">
    <property type="entry name" value="PIGGYBAC TRANSPOSABLE ELEMENT-DERIVED PROTEIN 4"/>
    <property type="match status" value="1"/>
</dbReference>
<dbReference type="EMBL" id="NBNE01003769">
    <property type="protein sequence ID" value="OWZ06903.1"/>
    <property type="molecule type" value="Genomic_DNA"/>
</dbReference>
<sequence length="285" mass="32119">MTAKLEELYCGAAQYTAKVDNVPTSQLSADPNARPSAVTRKLDTVLPTSVEKVFHLVIINCFYTSVQLAFQLLHRSVYRIGTIQGDKLGYPQEIVEIIEIDLNEFPMMEVANNCPGMTGLVWWNRKPVQFLGTGSNRAMEIDVLAALEVGSTSFRVLQWLETTIVGWEELTCMTNSGCNTIRYSYKPDARSTRRASLLGLVDVAIMNGYIVFKEAREGNGNFDCFYVAHTVQCSSTEAFPPLGPDQEYMENLDYQIVKSVRKRRQRQCKVCSIKKRHIGDHQATK</sequence>
<name>A0A225VNB4_9STRA</name>
<evidence type="ECO:0000313" key="1">
    <source>
        <dbReference type="EMBL" id="OWZ06903.1"/>
    </source>
</evidence>
<organism evidence="1 2">
    <name type="scientific">Phytophthora megakarya</name>
    <dbReference type="NCBI Taxonomy" id="4795"/>
    <lineage>
        <taxon>Eukaryota</taxon>
        <taxon>Sar</taxon>
        <taxon>Stramenopiles</taxon>
        <taxon>Oomycota</taxon>
        <taxon>Peronosporomycetes</taxon>
        <taxon>Peronosporales</taxon>
        <taxon>Peronosporaceae</taxon>
        <taxon>Phytophthora</taxon>
    </lineage>
</organism>
<keyword evidence="2" id="KW-1185">Reference proteome</keyword>
<reference evidence="2" key="1">
    <citation type="submission" date="2017-03" db="EMBL/GenBank/DDBJ databases">
        <title>Phytopthora megakarya and P. palmivora, two closely related causual agents of cacao black pod achieved similar genome size and gene model numbers by different mechanisms.</title>
        <authorList>
            <person name="Ali S."/>
            <person name="Shao J."/>
            <person name="Larry D.J."/>
            <person name="Kronmiller B."/>
            <person name="Shen D."/>
            <person name="Strem M.D."/>
            <person name="Melnick R.L."/>
            <person name="Guiltinan M.J."/>
            <person name="Tyler B.M."/>
            <person name="Meinhardt L.W."/>
            <person name="Bailey B.A."/>
        </authorList>
    </citation>
    <scope>NUCLEOTIDE SEQUENCE [LARGE SCALE GENOMIC DNA]</scope>
    <source>
        <strain evidence="2">zdho120</strain>
    </source>
</reference>
<comment type="caution">
    <text evidence="1">The sequence shown here is derived from an EMBL/GenBank/DDBJ whole genome shotgun (WGS) entry which is preliminary data.</text>
</comment>
<dbReference type="OrthoDB" id="121783at2759"/>
<protein>
    <submittedName>
        <fullName evidence="1">Uncharacterized protein</fullName>
    </submittedName>
</protein>
<evidence type="ECO:0000313" key="2">
    <source>
        <dbReference type="Proteomes" id="UP000198211"/>
    </source>
</evidence>
<gene>
    <name evidence="1" type="ORF">PHMEG_00020779</name>
</gene>